<evidence type="ECO:0000313" key="1">
    <source>
        <dbReference type="EMBL" id="KRZ62925.1"/>
    </source>
</evidence>
<evidence type="ECO:0000313" key="2">
    <source>
        <dbReference type="Proteomes" id="UP000054721"/>
    </source>
</evidence>
<reference evidence="1 2" key="1">
    <citation type="submission" date="2015-05" db="EMBL/GenBank/DDBJ databases">
        <title>Evolution of Trichinella species and genotypes.</title>
        <authorList>
            <person name="Korhonen P.K."/>
            <person name="Edoardo P."/>
            <person name="Giuseppe L.R."/>
            <person name="Gasser R.B."/>
        </authorList>
    </citation>
    <scope>NUCLEOTIDE SEQUENCE [LARGE SCALE GENOMIC DNA]</scope>
    <source>
        <strain evidence="1">ISS10</strain>
    </source>
</reference>
<protein>
    <submittedName>
        <fullName evidence="1">Uncharacterized protein</fullName>
    </submittedName>
</protein>
<dbReference type="AlphaFoldDB" id="A0A0V1LTT2"/>
<dbReference type="EMBL" id="JYDW01000004">
    <property type="protein sequence ID" value="KRZ62925.1"/>
    <property type="molecule type" value="Genomic_DNA"/>
</dbReference>
<organism evidence="1 2">
    <name type="scientific">Trichinella nativa</name>
    <dbReference type="NCBI Taxonomy" id="6335"/>
    <lineage>
        <taxon>Eukaryota</taxon>
        <taxon>Metazoa</taxon>
        <taxon>Ecdysozoa</taxon>
        <taxon>Nematoda</taxon>
        <taxon>Enoplea</taxon>
        <taxon>Dorylaimia</taxon>
        <taxon>Trichinellida</taxon>
        <taxon>Trichinellidae</taxon>
        <taxon>Trichinella</taxon>
    </lineage>
</organism>
<gene>
    <name evidence="1" type="ORF">T02_6557</name>
</gene>
<name>A0A0V1LTT2_9BILA</name>
<comment type="caution">
    <text evidence="1">The sequence shown here is derived from an EMBL/GenBank/DDBJ whole genome shotgun (WGS) entry which is preliminary data.</text>
</comment>
<proteinExistence type="predicted"/>
<keyword evidence="2" id="KW-1185">Reference proteome</keyword>
<accession>A0A0V1LTT2</accession>
<dbReference type="Proteomes" id="UP000054721">
    <property type="component" value="Unassembled WGS sequence"/>
</dbReference>
<sequence>MKLEYSSHITRTVCLFLYIHFILYNKYCFYKSSISAVPVAQWIARWASNSKAVGSIPTRDGFFESISKRPFKTEI</sequence>